<protein>
    <submittedName>
        <fullName evidence="3">Unnamed protein product</fullName>
    </submittedName>
</protein>
<dbReference type="EMBL" id="BSXN01002531">
    <property type="protein sequence ID" value="GME76873.1"/>
    <property type="molecule type" value="Genomic_DNA"/>
</dbReference>
<evidence type="ECO:0000256" key="1">
    <source>
        <dbReference type="ARBA" id="ARBA00009670"/>
    </source>
</evidence>
<dbReference type="AlphaFoldDB" id="A0A9W6T4X0"/>
<evidence type="ECO:0000313" key="3">
    <source>
        <dbReference type="EMBL" id="GME76873.1"/>
    </source>
</evidence>
<comment type="caution">
    <text evidence="3">The sequence shown here is derived from an EMBL/GenBank/DDBJ whole genome shotgun (WGS) entry which is preliminary data.</text>
</comment>
<proteinExistence type="inferred from homology"/>
<dbReference type="InterPro" id="IPR011009">
    <property type="entry name" value="Kinase-like_dom_sf"/>
</dbReference>
<dbReference type="InterPro" id="IPR004147">
    <property type="entry name" value="ABC1_dom"/>
</dbReference>
<dbReference type="SUPFAM" id="SSF56112">
    <property type="entry name" value="Protein kinase-like (PK-like)"/>
    <property type="match status" value="1"/>
</dbReference>
<dbReference type="Pfam" id="PF03109">
    <property type="entry name" value="ABC1"/>
    <property type="match status" value="1"/>
</dbReference>
<evidence type="ECO:0000313" key="4">
    <source>
        <dbReference type="Proteomes" id="UP001165120"/>
    </source>
</evidence>
<feature type="domain" description="ABC1 atypical kinase-like" evidence="2">
    <location>
        <begin position="20"/>
        <end position="286"/>
    </location>
</feature>
<accession>A0A9W6T4X0</accession>
<dbReference type="InterPro" id="IPR051130">
    <property type="entry name" value="Mito_struct-func_regulator"/>
</dbReference>
<dbReference type="PANTHER" id="PTHR43173:SF37">
    <property type="entry name" value="ABC1 FAMILY PROTEIN C10F6.14C"/>
    <property type="match status" value="1"/>
</dbReference>
<reference evidence="3" key="1">
    <citation type="submission" date="2023-04" db="EMBL/GenBank/DDBJ databases">
        <title>Candida boidinii NBRC 10035.</title>
        <authorList>
            <person name="Ichikawa N."/>
            <person name="Sato H."/>
            <person name="Tonouchi N."/>
        </authorList>
    </citation>
    <scope>NUCLEOTIDE SEQUENCE</scope>
    <source>
        <strain evidence="3">NBRC 10035</strain>
    </source>
</reference>
<keyword evidence="4" id="KW-1185">Reference proteome</keyword>
<dbReference type="CDD" id="cd13969">
    <property type="entry name" value="ADCK1-like"/>
    <property type="match status" value="1"/>
</dbReference>
<gene>
    <name evidence="3" type="ORF">Cboi02_000534100</name>
</gene>
<comment type="similarity">
    <text evidence="1">Belongs to the protein kinase superfamily. ADCK protein kinase family.</text>
</comment>
<name>A0A9W6T4X0_CANBO</name>
<organism evidence="3 4">
    <name type="scientific">Candida boidinii</name>
    <name type="common">Yeast</name>
    <dbReference type="NCBI Taxonomy" id="5477"/>
    <lineage>
        <taxon>Eukaryota</taxon>
        <taxon>Fungi</taxon>
        <taxon>Dikarya</taxon>
        <taxon>Ascomycota</taxon>
        <taxon>Saccharomycotina</taxon>
        <taxon>Pichiomycetes</taxon>
        <taxon>Pichiales</taxon>
        <taxon>Pichiaceae</taxon>
        <taxon>Ogataea</taxon>
        <taxon>Ogataea/Candida clade</taxon>
    </lineage>
</organism>
<sequence length="459" mass="53887">MIAIQGEMFPKQYQDKFKKMFDSANADDWNDIDSTLIEQLGVNYIDYFQEIDKSPIASASIAQVHKAILKNGDKVALKVQHAEIPKQMWLDLLNYRYLMKFYEWFFEIPFGTTVDYVCNKLKEEVDFTIEMKNGELLNSYLQKDSELKDNIYIPKYYKNLTKEKVLVTEWIDGYSLAEYENLSKKGFNLTQLAFLIFKFHARQVFSWGVVHCDPHPGNMIVRFKDNGSHTNNTGILNWFTNNTKKNTELVLLDHGLFETYGDDFRIEYASFWKAFMEADTKKLIEITENWGFGSSEAFVGMMSSNPHDSKEFRKHMEEMKNKSYFEKQKLIKERMKNFLKNTEKFPMALTFISRSGRIIQGVNKKLGAPVNRINIMADEAIRAISIYDSNIIKIYSIYDRLNLVNRYLIYNLIKSLTSLVFFLSKLRVSIYHVIFPNYKVRNIEEIISDSTEEMNDILN</sequence>
<evidence type="ECO:0000259" key="2">
    <source>
        <dbReference type="Pfam" id="PF03109"/>
    </source>
</evidence>
<dbReference type="Proteomes" id="UP001165120">
    <property type="component" value="Unassembled WGS sequence"/>
</dbReference>
<dbReference type="PANTHER" id="PTHR43173">
    <property type="entry name" value="ABC1 FAMILY PROTEIN"/>
    <property type="match status" value="1"/>
</dbReference>
<dbReference type="InterPro" id="IPR045307">
    <property type="entry name" value="ADCK1_dom"/>
</dbReference>